<reference evidence="3 4" key="1">
    <citation type="journal article" date="2016" name="Nat. Commun.">
        <title>Thousands of microbial genomes shed light on interconnected biogeochemical processes in an aquifer system.</title>
        <authorList>
            <person name="Anantharaman K."/>
            <person name="Brown C.T."/>
            <person name="Hug L.A."/>
            <person name="Sharon I."/>
            <person name="Castelle C.J."/>
            <person name="Probst A.J."/>
            <person name="Thomas B.C."/>
            <person name="Singh A."/>
            <person name="Wilkins M.J."/>
            <person name="Karaoz U."/>
            <person name="Brodie E.L."/>
            <person name="Williams K.H."/>
            <person name="Hubbard S.S."/>
            <person name="Banfield J.F."/>
        </authorList>
    </citation>
    <scope>NUCLEOTIDE SEQUENCE [LARGE SCALE GENOMIC DNA]</scope>
</reference>
<feature type="region of interest" description="Disordered" evidence="1">
    <location>
        <begin position="346"/>
        <end position="371"/>
    </location>
</feature>
<organism evidence="3 4">
    <name type="scientific">Candidatus Woykebacteria bacterium RBG_13_40_15</name>
    <dbReference type="NCBI Taxonomy" id="1802593"/>
    <lineage>
        <taxon>Bacteria</taxon>
        <taxon>Candidatus Woykeibacteriota</taxon>
    </lineage>
</organism>
<dbReference type="AlphaFoldDB" id="A0A1G1W9X5"/>
<evidence type="ECO:0000313" key="3">
    <source>
        <dbReference type="EMBL" id="OGY24431.1"/>
    </source>
</evidence>
<dbReference type="EMBL" id="MHCP01000010">
    <property type="protein sequence ID" value="OGY24431.1"/>
    <property type="molecule type" value="Genomic_DNA"/>
</dbReference>
<keyword evidence="2" id="KW-0812">Transmembrane</keyword>
<evidence type="ECO:0000256" key="2">
    <source>
        <dbReference type="SAM" id="Phobius"/>
    </source>
</evidence>
<proteinExistence type="predicted"/>
<dbReference type="STRING" id="1802593.A2172_01945"/>
<dbReference type="PANTHER" id="PTHR12631:SF10">
    <property type="entry name" value="BETA-XYLOSIDASE-LIKE PROTEIN-RELATED"/>
    <property type="match status" value="1"/>
</dbReference>
<dbReference type="Proteomes" id="UP000176631">
    <property type="component" value="Unassembled WGS sequence"/>
</dbReference>
<evidence type="ECO:0000313" key="4">
    <source>
        <dbReference type="Proteomes" id="UP000176631"/>
    </source>
</evidence>
<keyword evidence="2" id="KW-0472">Membrane</keyword>
<gene>
    <name evidence="3" type="ORF">A2172_01945</name>
</gene>
<sequence>MKKFYFLAAFVVIVLITIGGFFTYRNYFSKETQTSVAKTKPVTLDSQKEATHLSKVAMAKGVYWMRGAPFIWNEIEKEKGKFSWTTTDDAVIGGKDNYFTGAVYHIAMIWPYANWDQKTCHSGDRYKATGHLKEAGAELLIGKPCNMARYTDFLTKVVERYDGDGTDDAEGLEIPIKYWEIMNEPEMQGGGIGGAGEELKFFVGTSQEYLSILKASYETIKKADPEAKMAHAGMAGMQKSFQDFWDPIFAGGGGNFFDIANIHSISTDGRREDLYVIKFKKYLEKYGVKDKPIWVTEVQFGQLMEKPKNLKEFEKLMVRASVFSLAQGAEKLFFIENWTMWDNKEMFKPPEEDDESKKETKGEPPKLDLSNNSTHKVYLNLVDKINSFDKIETIKEKFTEGQDDREGATSQVAQYKFVNGDKAVYVLWGNAELPTEITGKLKVTDIYGVSREVETSALQLSDSPLFVELKK</sequence>
<feature type="compositionally biased region" description="Basic and acidic residues" evidence="1">
    <location>
        <begin position="346"/>
        <end position="366"/>
    </location>
</feature>
<dbReference type="GO" id="GO:0004553">
    <property type="term" value="F:hydrolase activity, hydrolyzing O-glycosyl compounds"/>
    <property type="evidence" value="ECO:0007669"/>
    <property type="project" value="TreeGrafter"/>
</dbReference>
<evidence type="ECO:0000256" key="1">
    <source>
        <dbReference type="SAM" id="MobiDB-lite"/>
    </source>
</evidence>
<dbReference type="InterPro" id="IPR051923">
    <property type="entry name" value="Glycosyl_Hydrolase_39"/>
</dbReference>
<protein>
    <submittedName>
        <fullName evidence="3">Uncharacterized protein</fullName>
    </submittedName>
</protein>
<keyword evidence="2" id="KW-1133">Transmembrane helix</keyword>
<dbReference type="SUPFAM" id="SSF51445">
    <property type="entry name" value="(Trans)glycosidases"/>
    <property type="match status" value="1"/>
</dbReference>
<comment type="caution">
    <text evidence="3">The sequence shown here is derived from an EMBL/GenBank/DDBJ whole genome shotgun (WGS) entry which is preliminary data.</text>
</comment>
<dbReference type="PANTHER" id="PTHR12631">
    <property type="entry name" value="ALPHA-L-IDURONIDASE"/>
    <property type="match status" value="1"/>
</dbReference>
<dbReference type="InterPro" id="IPR017853">
    <property type="entry name" value="GH"/>
</dbReference>
<dbReference type="Gene3D" id="3.20.20.80">
    <property type="entry name" value="Glycosidases"/>
    <property type="match status" value="1"/>
</dbReference>
<feature type="transmembrane region" description="Helical" evidence="2">
    <location>
        <begin position="5"/>
        <end position="24"/>
    </location>
</feature>
<name>A0A1G1W9X5_9BACT</name>
<accession>A0A1G1W9X5</accession>